<organism evidence="4 5">
    <name type="scientific">Lentibacillus halophilus</name>
    <dbReference type="NCBI Taxonomy" id="295065"/>
    <lineage>
        <taxon>Bacteria</taxon>
        <taxon>Bacillati</taxon>
        <taxon>Bacillota</taxon>
        <taxon>Bacilli</taxon>
        <taxon>Bacillales</taxon>
        <taxon>Bacillaceae</taxon>
        <taxon>Lentibacillus</taxon>
    </lineage>
</organism>
<reference evidence="5" key="1">
    <citation type="journal article" date="2019" name="Int. J. Syst. Evol. Microbiol.">
        <title>The Global Catalogue of Microorganisms (GCM) 10K type strain sequencing project: providing services to taxonomists for standard genome sequencing and annotation.</title>
        <authorList>
            <consortium name="The Broad Institute Genomics Platform"/>
            <consortium name="The Broad Institute Genome Sequencing Center for Infectious Disease"/>
            <person name="Wu L."/>
            <person name="Ma J."/>
        </authorList>
    </citation>
    <scope>NUCLEOTIDE SEQUENCE [LARGE SCALE GENOMIC DNA]</scope>
    <source>
        <strain evidence="5">JCM 12149</strain>
    </source>
</reference>
<dbReference type="SUPFAM" id="SSF46785">
    <property type="entry name" value="Winged helix' DNA-binding domain"/>
    <property type="match status" value="1"/>
</dbReference>
<proteinExistence type="inferred from homology"/>
<comment type="caution">
    <text evidence="4">The sequence shown here is derived from an EMBL/GenBank/DDBJ whole genome shotgun (WGS) entry which is preliminary data.</text>
</comment>
<dbReference type="EMBL" id="BAAADM010000041">
    <property type="protein sequence ID" value="GAA0440264.1"/>
    <property type="molecule type" value="Genomic_DNA"/>
</dbReference>
<evidence type="ECO:0000256" key="1">
    <source>
        <dbReference type="ARBA" id="ARBA00002486"/>
    </source>
</evidence>
<dbReference type="Proteomes" id="UP001501459">
    <property type="component" value="Unassembled WGS sequence"/>
</dbReference>
<protein>
    <submittedName>
        <fullName evidence="4">ROK family transcriptional regulator</fullName>
    </submittedName>
</protein>
<dbReference type="RefSeq" id="WP_343752369.1">
    <property type="nucleotide sequence ID" value="NZ_BAAADM010000041.1"/>
</dbReference>
<comment type="function">
    <text evidence="1">Transcriptional repressor of xylose-utilizing enzymes.</text>
</comment>
<dbReference type="InterPro" id="IPR000600">
    <property type="entry name" value="ROK"/>
</dbReference>
<keyword evidence="3" id="KW-0859">Xylose metabolism</keyword>
<gene>
    <name evidence="4" type="ORF">GCM10008983_16540</name>
</gene>
<dbReference type="PANTHER" id="PTHR18964:SF149">
    <property type="entry name" value="BIFUNCTIONAL UDP-N-ACETYLGLUCOSAMINE 2-EPIMERASE_N-ACETYLMANNOSAMINE KINASE"/>
    <property type="match status" value="1"/>
</dbReference>
<dbReference type="PANTHER" id="PTHR18964">
    <property type="entry name" value="ROK (REPRESSOR, ORF, KINASE) FAMILY"/>
    <property type="match status" value="1"/>
</dbReference>
<dbReference type="InterPro" id="IPR043129">
    <property type="entry name" value="ATPase_NBD"/>
</dbReference>
<dbReference type="Gene3D" id="3.30.420.40">
    <property type="match status" value="2"/>
</dbReference>
<dbReference type="Pfam" id="PF00480">
    <property type="entry name" value="ROK"/>
    <property type="match status" value="1"/>
</dbReference>
<sequence>MIKRFRFSESASSKMKSMKYLYKLIRKQGPVTKGILVEQTGFKQTTCARIIDDLLREGLIIESGVGTSSGGRKPIMYTINHQLYYSIGIDISRTFTKVLLLDLQLNVISEIRFSMDKTSTPQKTLTFIQHAIEQMLAEHQIGQEQLLGIGIGAVGPLDRHNGIMVNPVNFPADYWNNVPIVDELEKTFSTKILLDKGINAAVVAEHQLGLNEIVGNLSYMIAGVGIRLGIMTDHRLLKSDAERFGKFGSGHMIIDTNGKKCICGDYGCFHTCSTILYLQEEIVHQLKRGYASILTEKVDDPDDVSFEDICAAVEAGDSMCIQVVKDFGFFTGVAVSNIITLLHSDYWVLSGPMFNRLNLFYETVVSTAANRISRLYPGYDVKFRKAQLGENAGAIGAGGMIVDYYLG</sequence>
<dbReference type="Gene3D" id="1.10.10.10">
    <property type="entry name" value="Winged helix-like DNA-binding domain superfamily/Winged helix DNA-binding domain"/>
    <property type="match status" value="1"/>
</dbReference>
<accession>A0ABP3J3J7</accession>
<name>A0ABP3J3J7_9BACI</name>
<evidence type="ECO:0000256" key="2">
    <source>
        <dbReference type="ARBA" id="ARBA00006479"/>
    </source>
</evidence>
<dbReference type="InterPro" id="IPR036388">
    <property type="entry name" value="WH-like_DNA-bd_sf"/>
</dbReference>
<evidence type="ECO:0000313" key="4">
    <source>
        <dbReference type="EMBL" id="GAA0440264.1"/>
    </source>
</evidence>
<keyword evidence="3" id="KW-0119">Carbohydrate metabolism</keyword>
<comment type="similarity">
    <text evidence="2">Belongs to the ROK (NagC/XylR) family.</text>
</comment>
<keyword evidence="5" id="KW-1185">Reference proteome</keyword>
<dbReference type="SUPFAM" id="SSF53067">
    <property type="entry name" value="Actin-like ATPase domain"/>
    <property type="match status" value="1"/>
</dbReference>
<evidence type="ECO:0000313" key="5">
    <source>
        <dbReference type="Proteomes" id="UP001501459"/>
    </source>
</evidence>
<evidence type="ECO:0000256" key="3">
    <source>
        <dbReference type="ARBA" id="ARBA00022629"/>
    </source>
</evidence>
<dbReference type="InterPro" id="IPR036390">
    <property type="entry name" value="WH_DNA-bd_sf"/>
</dbReference>